<organism evidence="14 15">
    <name type="scientific">Candidatus Nitrohelix vancouverensis</name>
    <dbReference type="NCBI Taxonomy" id="2705534"/>
    <lineage>
        <taxon>Bacteria</taxon>
        <taxon>Pseudomonadati</taxon>
        <taxon>Nitrospinota/Tectimicrobiota group</taxon>
        <taxon>Nitrospinota</taxon>
        <taxon>Nitrospinia</taxon>
        <taxon>Nitrospinales</taxon>
        <taxon>Nitrospinaceae</taxon>
        <taxon>Candidatus Nitrohelix</taxon>
    </lineage>
</organism>
<protein>
    <recommendedName>
        <fullName evidence="8 9">Chromosomal replication initiator protein DnaA</fullName>
    </recommendedName>
</protein>
<dbReference type="InterPro" id="IPR024633">
    <property type="entry name" value="DnaA_N_dom"/>
</dbReference>
<evidence type="ECO:0000256" key="4">
    <source>
        <dbReference type="ARBA" id="ARBA00022741"/>
    </source>
</evidence>
<reference evidence="15" key="1">
    <citation type="submission" date="2020-02" db="EMBL/GenBank/DDBJ databases">
        <title>Genomic and physiological characterization of two novel Nitrospinaceae genera.</title>
        <authorList>
            <person name="Mueller A.J."/>
            <person name="Jung M.-Y."/>
            <person name="Strachan C.R."/>
            <person name="Herbold C.W."/>
            <person name="Kirkegaard R.H."/>
            <person name="Daims H."/>
        </authorList>
    </citation>
    <scope>NUCLEOTIDE SEQUENCE [LARGE SCALE GENOMIC DNA]</scope>
</reference>
<evidence type="ECO:0000313" key="14">
    <source>
        <dbReference type="EMBL" id="QPJ64598.1"/>
    </source>
</evidence>
<dbReference type="InterPro" id="IPR001957">
    <property type="entry name" value="Chromosome_initiator_DnaA"/>
</dbReference>
<feature type="binding site" evidence="8">
    <location>
        <position position="161"/>
    </location>
    <ligand>
        <name>ATP</name>
        <dbReference type="ChEBI" id="CHEBI:30616"/>
    </ligand>
</feature>
<evidence type="ECO:0000313" key="15">
    <source>
        <dbReference type="Proteomes" id="UP000594464"/>
    </source>
</evidence>
<dbReference type="GO" id="GO:0003688">
    <property type="term" value="F:DNA replication origin binding"/>
    <property type="evidence" value="ECO:0007669"/>
    <property type="project" value="UniProtKB-UniRule"/>
</dbReference>
<dbReference type="Gene3D" id="3.40.50.300">
    <property type="entry name" value="P-loop containing nucleotide triphosphate hydrolases"/>
    <property type="match status" value="1"/>
</dbReference>
<feature type="domain" description="Chromosomal replication initiator DnaA C-terminal" evidence="13">
    <location>
        <begin position="358"/>
        <end position="427"/>
    </location>
</feature>
<dbReference type="PROSITE" id="PS01008">
    <property type="entry name" value="DNAA"/>
    <property type="match status" value="1"/>
</dbReference>
<dbReference type="GO" id="GO:0005737">
    <property type="term" value="C:cytoplasm"/>
    <property type="evidence" value="ECO:0007669"/>
    <property type="project" value="UniProtKB-SubCell"/>
</dbReference>
<dbReference type="Pfam" id="PF00308">
    <property type="entry name" value="Bac_DnaA"/>
    <property type="match status" value="1"/>
</dbReference>
<comment type="subunit">
    <text evidence="8">Oligomerizes as a right-handed, spiral filament on DNA at oriC.</text>
</comment>
<keyword evidence="5 8" id="KW-0067">ATP-binding</keyword>
<dbReference type="CDD" id="cd06571">
    <property type="entry name" value="Bac_DnaA_C"/>
    <property type="match status" value="1"/>
</dbReference>
<dbReference type="FunFam" id="1.10.8.60:FF:000003">
    <property type="entry name" value="Chromosomal replication initiator protein DnaA"/>
    <property type="match status" value="1"/>
</dbReference>
<evidence type="ECO:0000256" key="9">
    <source>
        <dbReference type="NCBIfam" id="TIGR00362"/>
    </source>
</evidence>
<feature type="region of interest" description="Domain III, AAA+ region" evidence="8">
    <location>
        <begin position="114"/>
        <end position="330"/>
    </location>
</feature>
<proteinExistence type="inferred from homology"/>
<evidence type="ECO:0000256" key="7">
    <source>
        <dbReference type="ARBA" id="ARBA00023125"/>
    </source>
</evidence>
<dbReference type="EMBL" id="CP048620">
    <property type="protein sequence ID" value="QPJ64598.1"/>
    <property type="molecule type" value="Genomic_DNA"/>
</dbReference>
<dbReference type="Proteomes" id="UP000594464">
    <property type="component" value="Chromosome"/>
</dbReference>
<feature type="binding site" evidence="8">
    <location>
        <position position="158"/>
    </location>
    <ligand>
        <name>ATP</name>
        <dbReference type="ChEBI" id="CHEBI:30616"/>
    </ligand>
</feature>
<dbReference type="Gene3D" id="1.10.1750.10">
    <property type="match status" value="1"/>
</dbReference>
<keyword evidence="4 8" id="KW-0547">Nucleotide-binding</keyword>
<dbReference type="GO" id="GO:0005886">
    <property type="term" value="C:plasma membrane"/>
    <property type="evidence" value="ECO:0007669"/>
    <property type="project" value="TreeGrafter"/>
</dbReference>
<dbReference type="KEGG" id="nva:G3M78_03980"/>
<evidence type="ECO:0000256" key="8">
    <source>
        <dbReference type="HAMAP-Rule" id="MF_00377"/>
    </source>
</evidence>
<feature type="domain" description="AAA+ ATPase" evidence="12">
    <location>
        <begin position="147"/>
        <end position="275"/>
    </location>
</feature>
<dbReference type="FunFam" id="3.40.50.300:FF:000668">
    <property type="entry name" value="Chromosomal replication initiator protein DnaA"/>
    <property type="match status" value="1"/>
</dbReference>
<dbReference type="Pfam" id="PF11638">
    <property type="entry name" value="DnaA_N"/>
    <property type="match status" value="1"/>
</dbReference>
<dbReference type="Gene3D" id="3.30.300.180">
    <property type="match status" value="1"/>
</dbReference>
<evidence type="ECO:0000256" key="5">
    <source>
        <dbReference type="ARBA" id="ARBA00022840"/>
    </source>
</evidence>
<dbReference type="InterPro" id="IPR010921">
    <property type="entry name" value="Trp_repressor/repl_initiator"/>
</dbReference>
<dbReference type="InterPro" id="IPR013317">
    <property type="entry name" value="DnaA_dom"/>
</dbReference>
<comment type="caution">
    <text evidence="8">Lacks conserved residue(s) required for the propagation of feature annotation.</text>
</comment>
<feature type="binding site" evidence="8">
    <location>
        <position position="160"/>
    </location>
    <ligand>
        <name>ATP</name>
        <dbReference type="ChEBI" id="CHEBI:30616"/>
    </ligand>
</feature>
<dbReference type="SUPFAM" id="SSF52540">
    <property type="entry name" value="P-loop containing nucleoside triphosphate hydrolases"/>
    <property type="match status" value="1"/>
</dbReference>
<dbReference type="PANTHER" id="PTHR30050">
    <property type="entry name" value="CHROMOSOMAL REPLICATION INITIATOR PROTEIN DNAA"/>
    <property type="match status" value="1"/>
</dbReference>
<dbReference type="Pfam" id="PF08299">
    <property type="entry name" value="Bac_DnaA_C"/>
    <property type="match status" value="1"/>
</dbReference>
<dbReference type="SUPFAM" id="SSF48295">
    <property type="entry name" value="TrpR-like"/>
    <property type="match status" value="1"/>
</dbReference>
<evidence type="ECO:0000256" key="3">
    <source>
        <dbReference type="ARBA" id="ARBA00022705"/>
    </source>
</evidence>
<dbReference type="AlphaFoldDB" id="A0A7T0C136"/>
<evidence type="ECO:0000256" key="1">
    <source>
        <dbReference type="ARBA" id="ARBA00006583"/>
    </source>
</evidence>
<name>A0A7T0C136_9BACT</name>
<comment type="function">
    <text evidence="8 10">Plays an essential role in the initiation and regulation of chromosomal replication. ATP-DnaA binds to the origin of replication (oriC) to initiate formation of the DNA replication initiation complex once per cell cycle. Binds the DnaA box (a 9 base pair repeat at the origin) and separates the double-stranded (ds)DNA. Forms a right-handed helical filament on oriC DNA; dsDNA binds to the exterior of the filament while single-stranded (ss)DNA is stabiized in the filament's interior. The ATP-DnaA-oriC complex binds and stabilizes one strand of the AT-rich DNA unwinding element (DUE), permitting loading of DNA polymerase. After initiation quickly degrades to an ADP-DnaA complex that is not apt for DNA replication. Binds acidic phospholipids.</text>
</comment>
<dbReference type="SMART" id="SM00382">
    <property type="entry name" value="AAA"/>
    <property type="match status" value="1"/>
</dbReference>
<dbReference type="GO" id="GO:0006270">
    <property type="term" value="P:DNA replication initiation"/>
    <property type="evidence" value="ECO:0007669"/>
    <property type="project" value="UniProtKB-UniRule"/>
</dbReference>
<dbReference type="InterPro" id="IPR003593">
    <property type="entry name" value="AAA+_ATPase"/>
</dbReference>
<evidence type="ECO:0000256" key="6">
    <source>
        <dbReference type="ARBA" id="ARBA00023121"/>
    </source>
</evidence>
<evidence type="ECO:0000259" key="12">
    <source>
        <dbReference type="SMART" id="SM00382"/>
    </source>
</evidence>
<dbReference type="CDD" id="cd00009">
    <property type="entry name" value="AAA"/>
    <property type="match status" value="1"/>
</dbReference>
<feature type="region of interest" description="Domain I, interacts with DnaA modulators" evidence="8">
    <location>
        <begin position="1"/>
        <end position="90"/>
    </location>
</feature>
<dbReference type="InterPro" id="IPR038454">
    <property type="entry name" value="DnaA_N_sf"/>
</dbReference>
<dbReference type="GO" id="GO:0008289">
    <property type="term" value="F:lipid binding"/>
    <property type="evidence" value="ECO:0007669"/>
    <property type="project" value="UniProtKB-KW"/>
</dbReference>
<dbReference type="InterPro" id="IPR018312">
    <property type="entry name" value="Chromosome_initiator_DnaA_CS"/>
</dbReference>
<dbReference type="InterPro" id="IPR027417">
    <property type="entry name" value="P-loop_NTPase"/>
</dbReference>
<evidence type="ECO:0000256" key="11">
    <source>
        <dbReference type="RuleBase" id="RU004227"/>
    </source>
</evidence>
<dbReference type="HAMAP" id="MF_00377">
    <property type="entry name" value="DnaA_bact"/>
    <property type="match status" value="1"/>
</dbReference>
<evidence type="ECO:0000259" key="13">
    <source>
        <dbReference type="SMART" id="SM00760"/>
    </source>
</evidence>
<dbReference type="NCBIfam" id="TIGR00362">
    <property type="entry name" value="DnaA"/>
    <property type="match status" value="1"/>
</dbReference>
<keyword evidence="7 8" id="KW-0238">DNA-binding</keyword>
<comment type="domain">
    <text evidence="8">Domain I is involved in oligomerization and binding regulators, domain II is flexibile and of varying length in different bacteria, domain III forms the AAA+ region, while domain IV binds dsDNA.</text>
</comment>
<dbReference type="GO" id="GO:0005524">
    <property type="term" value="F:ATP binding"/>
    <property type="evidence" value="ECO:0007669"/>
    <property type="project" value="UniProtKB-UniRule"/>
</dbReference>
<accession>A0A7T0C136</accession>
<dbReference type="Gene3D" id="1.10.8.60">
    <property type="match status" value="1"/>
</dbReference>
<evidence type="ECO:0000256" key="2">
    <source>
        <dbReference type="ARBA" id="ARBA00022490"/>
    </source>
</evidence>
<feature type="region of interest" description="Domain IV, binds dsDNA" evidence="8">
    <location>
        <begin position="331"/>
        <end position="451"/>
    </location>
</feature>
<dbReference type="SMART" id="SM00760">
    <property type="entry name" value="Bac_DnaA_C"/>
    <property type="match status" value="1"/>
</dbReference>
<keyword evidence="6 8" id="KW-0446">Lipid-binding</keyword>
<dbReference type="PRINTS" id="PR00051">
    <property type="entry name" value="DNAA"/>
</dbReference>
<gene>
    <name evidence="8 14" type="primary">dnaA</name>
    <name evidence="14" type="ORF">G3M78_03980</name>
</gene>
<keyword evidence="2 8" id="KW-0963">Cytoplasm</keyword>
<feature type="binding site" evidence="8">
    <location>
        <position position="162"/>
    </location>
    <ligand>
        <name>ATP</name>
        <dbReference type="ChEBI" id="CHEBI:30616"/>
    </ligand>
</feature>
<dbReference type="GO" id="GO:0006275">
    <property type="term" value="P:regulation of DNA replication"/>
    <property type="evidence" value="ECO:0007669"/>
    <property type="project" value="UniProtKB-UniRule"/>
</dbReference>
<comment type="similarity">
    <text evidence="1 8 11">Belongs to the DnaA family.</text>
</comment>
<dbReference type="InterPro" id="IPR020591">
    <property type="entry name" value="Chromosome_initiator_DnaA-like"/>
</dbReference>
<sequence>MNSPDVLWNRCLDHVKSKIHAENYATWFSPTYIRSYEENSFLIAVPNYFYKKCLEENYLDLIQESVKKVTGAAPEIDFYIDPEFGEEQENSSPVIEIPAPTLSAERMEQGPASTLNPKFTFSSFVVGSSNQFAQAAAQAVAKNPAMAYNPLFLYGGVGLGKTHLLHAIGNEILRNNSNVHVRYLTAEQFTVDLIESLRKDRMPDFRAKYRPLDVLLVDDIQFIAGKERTQEEFFYTFNALYESHKQVVLSSDRYPKEIHNIEERLRSRFESGLIADIKLPDLETKVAILERKAEFHKKNVPNDVNLFIASNIKTNIRELEGLLLRIIAFASFTRKEITLELAKDVLKDFTYDKNKNFNVPKILKIVASHYNLKVSDLKSKKRSRNISVPRQIAMYLSREYTQTSLPEIGKQFGGKDHTTVLYSYRQISNLIKESSDISGSVQSIIKKIERE</sequence>
<dbReference type="InterPro" id="IPR013159">
    <property type="entry name" value="DnaA_C"/>
</dbReference>
<comment type="subcellular location">
    <subcellularLocation>
        <location evidence="8">Cytoplasm</location>
    </subcellularLocation>
</comment>
<keyword evidence="3 8" id="KW-0235">DNA replication</keyword>
<evidence type="ECO:0000256" key="10">
    <source>
        <dbReference type="RuleBase" id="RU000577"/>
    </source>
</evidence>
<dbReference type="PANTHER" id="PTHR30050:SF2">
    <property type="entry name" value="CHROMOSOMAL REPLICATION INITIATOR PROTEIN DNAA"/>
    <property type="match status" value="1"/>
</dbReference>